<name>A0A7J3I9M1_9CREN</name>
<accession>A0A7J3I9M1</accession>
<comment type="caution">
    <text evidence="1">The sequence shown here is derived from an EMBL/GenBank/DDBJ whole genome shotgun (WGS) entry which is preliminary data.</text>
</comment>
<dbReference type="AlphaFoldDB" id="A0A7J3I9M1"/>
<proteinExistence type="predicted"/>
<dbReference type="EMBL" id="DTAI01000211">
    <property type="protein sequence ID" value="HGN37293.1"/>
    <property type="molecule type" value="Genomic_DNA"/>
</dbReference>
<gene>
    <name evidence="1" type="ORF">ENT87_07090</name>
</gene>
<evidence type="ECO:0000313" key="1">
    <source>
        <dbReference type="EMBL" id="HGN37293.1"/>
    </source>
</evidence>
<protein>
    <submittedName>
        <fullName evidence="1">Uncharacterized protein</fullName>
    </submittedName>
</protein>
<organism evidence="1">
    <name type="scientific">Ignisphaera aggregans</name>
    <dbReference type="NCBI Taxonomy" id="334771"/>
    <lineage>
        <taxon>Archaea</taxon>
        <taxon>Thermoproteota</taxon>
        <taxon>Thermoprotei</taxon>
        <taxon>Desulfurococcales</taxon>
        <taxon>Desulfurococcaceae</taxon>
        <taxon>Ignisphaera</taxon>
    </lineage>
</organism>
<sequence>MVREGNGLQIELSLDPCMGRGSARIIFNLANISTGVLVNAITMFREFLNSIEYIVDDLSLNVNRSSIEIVLDFISRQQSVEEGLASRRLKFIAVTSDEGGR</sequence>
<reference evidence="1" key="1">
    <citation type="journal article" date="2020" name="mSystems">
        <title>Genome- and Community-Level Interaction Insights into Carbon Utilization and Element Cycling Functions of Hydrothermarchaeota in Hydrothermal Sediment.</title>
        <authorList>
            <person name="Zhou Z."/>
            <person name="Liu Y."/>
            <person name="Xu W."/>
            <person name="Pan J."/>
            <person name="Luo Z.H."/>
            <person name="Li M."/>
        </authorList>
    </citation>
    <scope>NUCLEOTIDE SEQUENCE [LARGE SCALE GENOMIC DNA]</scope>
    <source>
        <strain evidence="1">SpSt-618</strain>
    </source>
</reference>